<comment type="similarity">
    <text evidence="2">Belongs to the peptidase S1 family. CLIP subfamily.</text>
</comment>
<dbReference type="InterPro" id="IPR051487">
    <property type="entry name" value="Ser/Thr_Proteases_Immune/Dev"/>
</dbReference>
<feature type="signal peptide" evidence="3">
    <location>
        <begin position="1"/>
        <end position="17"/>
    </location>
</feature>
<feature type="domain" description="Peptidase S1" evidence="4">
    <location>
        <begin position="26"/>
        <end position="311"/>
    </location>
</feature>
<dbReference type="InterPro" id="IPR009003">
    <property type="entry name" value="Peptidase_S1_PA"/>
</dbReference>
<gene>
    <name evidence="5" type="ORF">D915_002871</name>
</gene>
<dbReference type="CDD" id="cd00190">
    <property type="entry name" value="Tryp_SPc"/>
    <property type="match status" value="1"/>
</dbReference>
<dbReference type="PROSITE" id="PS50240">
    <property type="entry name" value="TRYPSIN_DOM"/>
    <property type="match status" value="1"/>
</dbReference>
<evidence type="ECO:0000256" key="1">
    <source>
        <dbReference type="ARBA" id="ARBA00023157"/>
    </source>
</evidence>
<organism evidence="5 6">
    <name type="scientific">Fasciola hepatica</name>
    <name type="common">Liver fluke</name>
    <dbReference type="NCBI Taxonomy" id="6192"/>
    <lineage>
        <taxon>Eukaryota</taxon>
        <taxon>Metazoa</taxon>
        <taxon>Spiralia</taxon>
        <taxon>Lophotrochozoa</taxon>
        <taxon>Platyhelminthes</taxon>
        <taxon>Trematoda</taxon>
        <taxon>Digenea</taxon>
        <taxon>Plagiorchiida</taxon>
        <taxon>Echinostomata</taxon>
        <taxon>Echinostomatoidea</taxon>
        <taxon>Fasciolidae</taxon>
        <taxon>Fasciola</taxon>
    </lineage>
</organism>
<dbReference type="InterPro" id="IPR018114">
    <property type="entry name" value="TRYPSIN_HIS"/>
</dbReference>
<dbReference type="GO" id="GO:0006508">
    <property type="term" value="P:proteolysis"/>
    <property type="evidence" value="ECO:0007669"/>
    <property type="project" value="InterPro"/>
</dbReference>
<protein>
    <submittedName>
        <fullName evidence="5">Subfamily S1A unassigned peptidase (S01 family)</fullName>
    </submittedName>
</protein>
<dbReference type="Proteomes" id="UP000230066">
    <property type="component" value="Unassembled WGS sequence"/>
</dbReference>
<sequence>MIRWIVCLPIVLFQVHGTLLSYSKRIINGYDAKEKEYPWAVALKGIHPQTRLITYCGATIIDKRWLLSAAHCFWNTKKKNHLTKPENWIVQAGKAKIELGDVEPNVSHDKEEKHSDVLKTIVGIFRRLFPSDSKQSGNSSTYYKVQNIIVHPQYQPDDLEYDIALLKLLTPLPSMESGIAKAYLPVDGNSDKWPPEDALCTFVGWGCRVKDKGPSEKAQVVALKVTPHFICSLMYQHAAGLNAEHEFCAGFYQSNVGICPGDSGSGLIYVDEGLPYVVGVASATHAKEPEGFPGLFTRVSTFIEWITSTMETTDDSLFIYK</sequence>
<feature type="chain" id="PRO_5020021593" evidence="3">
    <location>
        <begin position="18"/>
        <end position="321"/>
    </location>
</feature>
<accession>A0A4E0RH51</accession>
<comment type="caution">
    <text evidence="5">The sequence shown here is derived from an EMBL/GenBank/DDBJ whole genome shotgun (WGS) entry which is preliminary data.</text>
</comment>
<keyword evidence="3" id="KW-0732">Signal</keyword>
<dbReference type="PROSITE" id="PS00134">
    <property type="entry name" value="TRYPSIN_HIS"/>
    <property type="match status" value="1"/>
</dbReference>
<dbReference type="InterPro" id="IPR001254">
    <property type="entry name" value="Trypsin_dom"/>
</dbReference>
<proteinExistence type="inferred from homology"/>
<evidence type="ECO:0000256" key="2">
    <source>
        <dbReference type="ARBA" id="ARBA00024195"/>
    </source>
</evidence>
<dbReference type="GO" id="GO:0004252">
    <property type="term" value="F:serine-type endopeptidase activity"/>
    <property type="evidence" value="ECO:0007669"/>
    <property type="project" value="InterPro"/>
</dbReference>
<evidence type="ECO:0000256" key="3">
    <source>
        <dbReference type="SAM" id="SignalP"/>
    </source>
</evidence>
<dbReference type="Pfam" id="PF00089">
    <property type="entry name" value="Trypsin"/>
    <property type="match status" value="2"/>
</dbReference>
<keyword evidence="1" id="KW-1015">Disulfide bond</keyword>
<evidence type="ECO:0000313" key="6">
    <source>
        <dbReference type="Proteomes" id="UP000230066"/>
    </source>
</evidence>
<dbReference type="PANTHER" id="PTHR24256">
    <property type="entry name" value="TRYPTASE-RELATED"/>
    <property type="match status" value="1"/>
</dbReference>
<dbReference type="Gene3D" id="2.40.10.10">
    <property type="entry name" value="Trypsin-like serine proteases"/>
    <property type="match status" value="1"/>
</dbReference>
<dbReference type="SUPFAM" id="SSF50494">
    <property type="entry name" value="Trypsin-like serine proteases"/>
    <property type="match status" value="1"/>
</dbReference>
<name>A0A4E0RH51_FASHE</name>
<dbReference type="AlphaFoldDB" id="A0A4E0RH51"/>
<dbReference type="SMART" id="SM00020">
    <property type="entry name" value="Tryp_SPc"/>
    <property type="match status" value="1"/>
</dbReference>
<dbReference type="PRINTS" id="PR00722">
    <property type="entry name" value="CHYMOTRYPSIN"/>
</dbReference>
<reference evidence="5" key="1">
    <citation type="submission" date="2019-03" db="EMBL/GenBank/DDBJ databases">
        <title>Improved annotation for the trematode Fasciola hepatica.</title>
        <authorList>
            <person name="Choi Y.-J."/>
            <person name="Martin J."/>
            <person name="Mitreva M."/>
        </authorList>
    </citation>
    <scope>NUCLEOTIDE SEQUENCE [LARGE SCALE GENOMIC DNA]</scope>
</reference>
<evidence type="ECO:0000259" key="4">
    <source>
        <dbReference type="PROSITE" id="PS50240"/>
    </source>
</evidence>
<dbReference type="EMBL" id="JXXN02000743">
    <property type="protein sequence ID" value="THD26435.1"/>
    <property type="molecule type" value="Genomic_DNA"/>
</dbReference>
<dbReference type="InterPro" id="IPR001314">
    <property type="entry name" value="Peptidase_S1A"/>
</dbReference>
<dbReference type="InterPro" id="IPR043504">
    <property type="entry name" value="Peptidase_S1_PA_chymotrypsin"/>
</dbReference>
<evidence type="ECO:0000313" key="5">
    <source>
        <dbReference type="EMBL" id="THD26435.1"/>
    </source>
</evidence>
<keyword evidence="6" id="KW-1185">Reference proteome</keyword>